<reference evidence="2 3" key="1">
    <citation type="journal article" date="2020" name="bioRxiv">
        <title>Sequence and annotation of 42 cannabis genomes reveals extensive copy number variation in cannabinoid synthesis and pathogen resistance genes.</title>
        <authorList>
            <person name="Mckernan K.J."/>
            <person name="Helbert Y."/>
            <person name="Kane L.T."/>
            <person name="Ebling H."/>
            <person name="Zhang L."/>
            <person name="Liu B."/>
            <person name="Eaton Z."/>
            <person name="Mclaughlin S."/>
            <person name="Kingan S."/>
            <person name="Baybayan P."/>
            <person name="Concepcion G."/>
            <person name="Jordan M."/>
            <person name="Riva A."/>
            <person name="Barbazuk W."/>
            <person name="Harkins T."/>
        </authorList>
    </citation>
    <scope>NUCLEOTIDE SEQUENCE [LARGE SCALE GENOMIC DNA]</scope>
    <source>
        <strain evidence="3">cv. Jamaican Lion 4</strain>
        <tissue evidence="2">Leaf</tissue>
    </source>
</reference>
<accession>A0A7J6G1X7</accession>
<evidence type="ECO:0000259" key="1">
    <source>
        <dbReference type="Pfam" id="PF03372"/>
    </source>
</evidence>
<dbReference type="PANTHER" id="PTHR33710">
    <property type="entry name" value="BNAC02G09200D PROTEIN"/>
    <property type="match status" value="1"/>
</dbReference>
<evidence type="ECO:0000313" key="3">
    <source>
        <dbReference type="Proteomes" id="UP000525078"/>
    </source>
</evidence>
<dbReference type="AlphaFoldDB" id="A0A7J6G1X7"/>
<feature type="domain" description="Endonuclease/exonuclease/phosphatase" evidence="1">
    <location>
        <begin position="227"/>
        <end position="448"/>
    </location>
</feature>
<proteinExistence type="predicted"/>
<protein>
    <recommendedName>
        <fullName evidence="1">Endonuclease/exonuclease/phosphatase domain-containing protein</fullName>
    </recommendedName>
</protein>
<gene>
    <name evidence="2" type="ORF">F8388_022581</name>
</gene>
<name>A0A7J6G1X7_CANSA</name>
<organism evidence="2 3">
    <name type="scientific">Cannabis sativa</name>
    <name type="common">Hemp</name>
    <name type="synonym">Marijuana</name>
    <dbReference type="NCBI Taxonomy" id="3483"/>
    <lineage>
        <taxon>Eukaryota</taxon>
        <taxon>Viridiplantae</taxon>
        <taxon>Streptophyta</taxon>
        <taxon>Embryophyta</taxon>
        <taxon>Tracheophyta</taxon>
        <taxon>Spermatophyta</taxon>
        <taxon>Magnoliopsida</taxon>
        <taxon>eudicotyledons</taxon>
        <taxon>Gunneridae</taxon>
        <taxon>Pentapetalae</taxon>
        <taxon>rosids</taxon>
        <taxon>fabids</taxon>
        <taxon>Rosales</taxon>
        <taxon>Cannabaceae</taxon>
        <taxon>Cannabis</taxon>
    </lineage>
</organism>
<sequence>MTHVETNKKEVSCHSAKIVHGSVSTTLGRADSCSTRENVVPLTVGNENLNGDGPRLSIGPEILNLPKPDFAGVEGRMDLVPDIGPTIAQSLNIPHSWVCRSQRPHNYQEPVPLRWPNNDNVAQKMFFQLYDPDYLDLYKAQPSIIPNPPNLSEMIDHVLGRAGSSGNARLEELDGEGKFCMGTIETPKVVSKGRNRKAKTKDVGRLKFWRRRGGGLKHAPTFLLRCLSWNCRGLRRPTAERTLRGLLRDTNVDMMFLSETKVGEDFMVNILNRLGFINSVCIPSVGIGGGFFLAWRMGVDIQHITNMETGFNVIFPKSRGFCKWHLFCVYGTPYSDSKEEFWRLFTEKVADCNEPWVVIGDLNVILNENEKVGGRKFKTREGDLLKEFLLSTGGVDLGGDGVKCMWHNSRRGSNRVRKRLDRALANVDWCTSHPEAKVTNLPIVGSDHAPILLDSWCVVEKLYYPFRFLEVWTSHTGCHDVVDRSWKQYYGA</sequence>
<dbReference type="Gene3D" id="3.60.10.10">
    <property type="entry name" value="Endonuclease/exonuclease/phosphatase"/>
    <property type="match status" value="1"/>
</dbReference>
<dbReference type="GO" id="GO:0003824">
    <property type="term" value="F:catalytic activity"/>
    <property type="evidence" value="ECO:0007669"/>
    <property type="project" value="InterPro"/>
</dbReference>
<evidence type="ECO:0000313" key="2">
    <source>
        <dbReference type="EMBL" id="KAF4376060.1"/>
    </source>
</evidence>
<dbReference type="SUPFAM" id="SSF56219">
    <property type="entry name" value="DNase I-like"/>
    <property type="match status" value="1"/>
</dbReference>
<comment type="caution">
    <text evidence="2">The sequence shown here is derived from an EMBL/GenBank/DDBJ whole genome shotgun (WGS) entry which is preliminary data.</text>
</comment>
<dbReference type="PANTHER" id="PTHR33710:SF71">
    <property type="entry name" value="ENDONUCLEASE_EXONUCLEASE_PHOSPHATASE DOMAIN-CONTAINING PROTEIN"/>
    <property type="match status" value="1"/>
</dbReference>
<dbReference type="Proteomes" id="UP000525078">
    <property type="component" value="Unassembled WGS sequence"/>
</dbReference>
<dbReference type="InterPro" id="IPR005135">
    <property type="entry name" value="Endo/exonuclease/phosphatase"/>
</dbReference>
<dbReference type="InterPro" id="IPR036691">
    <property type="entry name" value="Endo/exonu/phosph_ase_sf"/>
</dbReference>
<dbReference type="EMBL" id="JAATIP010000087">
    <property type="protein sequence ID" value="KAF4376060.1"/>
    <property type="molecule type" value="Genomic_DNA"/>
</dbReference>
<dbReference type="Pfam" id="PF03372">
    <property type="entry name" value="Exo_endo_phos"/>
    <property type="match status" value="1"/>
</dbReference>